<evidence type="ECO:0000256" key="13">
    <source>
        <dbReference type="ARBA" id="ARBA00022918"/>
    </source>
</evidence>
<dbReference type="GO" id="GO:0006310">
    <property type="term" value="P:DNA recombination"/>
    <property type="evidence" value="ECO:0007669"/>
    <property type="project" value="UniProtKB-KW"/>
</dbReference>
<evidence type="ECO:0000256" key="16">
    <source>
        <dbReference type="ARBA" id="ARBA00023172"/>
    </source>
</evidence>
<dbReference type="GO" id="GO:0004519">
    <property type="term" value="F:endonuclease activity"/>
    <property type="evidence" value="ECO:0007669"/>
    <property type="project" value="UniProtKB-KW"/>
</dbReference>
<evidence type="ECO:0000256" key="10">
    <source>
        <dbReference type="ARBA" id="ARBA00022840"/>
    </source>
</evidence>
<dbReference type="PANTHER" id="PTHR42648">
    <property type="entry name" value="TRANSPOSASE, PUTATIVE-RELATED"/>
    <property type="match status" value="1"/>
</dbReference>
<dbReference type="EMBL" id="LAVV01010337">
    <property type="protein sequence ID" value="KNZ49202.1"/>
    <property type="molecule type" value="Genomic_DNA"/>
</dbReference>
<dbReference type="VEuPathDB" id="FungiDB:VP01_5155g1"/>
<evidence type="ECO:0000256" key="1">
    <source>
        <dbReference type="ARBA" id="ARBA00002180"/>
    </source>
</evidence>
<dbReference type="OrthoDB" id="7691805at2759"/>
<keyword evidence="14" id="KW-0808">Transferase</keyword>
<dbReference type="InterPro" id="IPR036397">
    <property type="entry name" value="RNaseH_sf"/>
</dbReference>
<evidence type="ECO:0000256" key="8">
    <source>
        <dbReference type="ARBA" id="ARBA00022759"/>
    </source>
</evidence>
<dbReference type="GO" id="GO:0003887">
    <property type="term" value="F:DNA-directed DNA polymerase activity"/>
    <property type="evidence" value="ECO:0007669"/>
    <property type="project" value="UniProtKB-KW"/>
</dbReference>
<evidence type="ECO:0000256" key="7">
    <source>
        <dbReference type="ARBA" id="ARBA00022741"/>
    </source>
</evidence>
<dbReference type="GO" id="GO:0008233">
    <property type="term" value="F:peptidase activity"/>
    <property type="evidence" value="ECO:0007669"/>
    <property type="project" value="UniProtKB-KW"/>
</dbReference>
<keyword evidence="9" id="KW-0378">Hydrolase</keyword>
<comment type="caution">
    <text evidence="18">The sequence shown here is derived from an EMBL/GenBank/DDBJ whole genome shotgun (WGS) entry which is preliminary data.</text>
</comment>
<gene>
    <name evidence="18" type="ORF">VP01_5155g1</name>
</gene>
<dbReference type="InterPro" id="IPR012337">
    <property type="entry name" value="RNaseH-like_sf"/>
</dbReference>
<dbReference type="SUPFAM" id="SSF53098">
    <property type="entry name" value="Ribonuclease H-like"/>
    <property type="match status" value="1"/>
</dbReference>
<evidence type="ECO:0000313" key="18">
    <source>
        <dbReference type="EMBL" id="KNZ49202.1"/>
    </source>
</evidence>
<keyword evidence="11" id="KW-0460">Magnesium</keyword>
<dbReference type="GO" id="GO:0005524">
    <property type="term" value="F:ATP binding"/>
    <property type="evidence" value="ECO:0007669"/>
    <property type="project" value="UniProtKB-KW"/>
</dbReference>
<dbReference type="Pfam" id="PF22936">
    <property type="entry name" value="Pol_BBD"/>
    <property type="match status" value="1"/>
</dbReference>
<keyword evidence="2" id="KW-1188">Viral release from host cell</keyword>
<keyword evidence="4" id="KW-0548">Nucleotidyltransferase</keyword>
<keyword evidence="16" id="KW-0233">DNA recombination</keyword>
<dbReference type="PANTHER" id="PTHR42648:SF11">
    <property type="entry name" value="TRANSPOSON TY4-P GAG-POL POLYPROTEIN"/>
    <property type="match status" value="1"/>
</dbReference>
<keyword evidence="6" id="KW-0479">Metal-binding</keyword>
<keyword evidence="15" id="KW-0917">Virion maturation</keyword>
<organism evidence="18 19">
    <name type="scientific">Puccinia sorghi</name>
    <dbReference type="NCBI Taxonomy" id="27349"/>
    <lineage>
        <taxon>Eukaryota</taxon>
        <taxon>Fungi</taxon>
        <taxon>Dikarya</taxon>
        <taxon>Basidiomycota</taxon>
        <taxon>Pucciniomycotina</taxon>
        <taxon>Pucciniomycetes</taxon>
        <taxon>Pucciniales</taxon>
        <taxon>Pucciniaceae</taxon>
        <taxon>Puccinia</taxon>
    </lineage>
</organism>
<dbReference type="GO" id="GO:0046872">
    <property type="term" value="F:metal ion binding"/>
    <property type="evidence" value="ECO:0007669"/>
    <property type="project" value="UniProtKB-KW"/>
</dbReference>
<dbReference type="GO" id="GO:0003964">
    <property type="term" value="F:RNA-directed DNA polymerase activity"/>
    <property type="evidence" value="ECO:0007669"/>
    <property type="project" value="UniProtKB-KW"/>
</dbReference>
<dbReference type="GO" id="GO:0015074">
    <property type="term" value="P:DNA integration"/>
    <property type="evidence" value="ECO:0007669"/>
    <property type="project" value="UniProtKB-KW"/>
</dbReference>
<dbReference type="Pfam" id="PF14223">
    <property type="entry name" value="Retrotran_gag_2"/>
    <property type="match status" value="1"/>
</dbReference>
<evidence type="ECO:0000256" key="11">
    <source>
        <dbReference type="ARBA" id="ARBA00022842"/>
    </source>
</evidence>
<evidence type="ECO:0000256" key="4">
    <source>
        <dbReference type="ARBA" id="ARBA00022695"/>
    </source>
</evidence>
<evidence type="ECO:0000256" key="12">
    <source>
        <dbReference type="ARBA" id="ARBA00022908"/>
    </source>
</evidence>
<dbReference type="InterPro" id="IPR039537">
    <property type="entry name" value="Retrotran_Ty1/copia-like"/>
</dbReference>
<keyword evidence="10" id="KW-0067">ATP-binding</keyword>
<evidence type="ECO:0000256" key="15">
    <source>
        <dbReference type="ARBA" id="ARBA00023113"/>
    </source>
</evidence>
<dbReference type="GO" id="GO:0006508">
    <property type="term" value="P:proteolysis"/>
    <property type="evidence" value="ECO:0007669"/>
    <property type="project" value="UniProtKB-KW"/>
</dbReference>
<feature type="domain" description="Retrovirus-related Pol polyprotein from transposon TNT 1-94-like beta-barrel" evidence="17">
    <location>
        <begin position="277"/>
        <end position="340"/>
    </location>
</feature>
<reference evidence="18 19" key="1">
    <citation type="submission" date="2015-08" db="EMBL/GenBank/DDBJ databases">
        <title>Next Generation Sequencing and Analysis of the Genome of Puccinia sorghi L Schw, the Causal Agent of Maize Common Rust.</title>
        <authorList>
            <person name="Rochi L."/>
            <person name="Burguener G."/>
            <person name="Darino M."/>
            <person name="Turjanski A."/>
            <person name="Kreff E."/>
            <person name="Dieguez M.J."/>
            <person name="Sacco F."/>
        </authorList>
    </citation>
    <scope>NUCLEOTIDE SEQUENCE [LARGE SCALE GENOMIC DNA]</scope>
    <source>
        <strain evidence="18 19">RO10H11247</strain>
    </source>
</reference>
<evidence type="ECO:0000256" key="9">
    <source>
        <dbReference type="ARBA" id="ARBA00022801"/>
    </source>
</evidence>
<evidence type="ECO:0000256" key="3">
    <source>
        <dbReference type="ARBA" id="ARBA00022670"/>
    </source>
</evidence>
<dbReference type="AlphaFoldDB" id="A0A0L6ULP6"/>
<keyword evidence="12" id="KW-0229">DNA integration</keyword>
<keyword evidence="5" id="KW-0540">Nuclease</keyword>
<dbReference type="GO" id="GO:0003676">
    <property type="term" value="F:nucleic acid binding"/>
    <property type="evidence" value="ECO:0007669"/>
    <property type="project" value="InterPro"/>
</dbReference>
<comment type="function">
    <text evidence="1">The aspartyl protease (PR) mediates the proteolytic cleavages of the Gag and Gag-Pol polyproteins after assembly of the VLP.</text>
</comment>
<keyword evidence="19" id="KW-1185">Reference proteome</keyword>
<keyword evidence="8" id="KW-0255">Endonuclease</keyword>
<evidence type="ECO:0000256" key="5">
    <source>
        <dbReference type="ARBA" id="ARBA00022722"/>
    </source>
</evidence>
<dbReference type="Gene3D" id="3.30.420.10">
    <property type="entry name" value="Ribonuclease H-like superfamily/Ribonuclease H"/>
    <property type="match status" value="1"/>
</dbReference>
<evidence type="ECO:0000313" key="19">
    <source>
        <dbReference type="Proteomes" id="UP000037035"/>
    </source>
</evidence>
<evidence type="ECO:0000256" key="6">
    <source>
        <dbReference type="ARBA" id="ARBA00022723"/>
    </source>
</evidence>
<keyword evidence="7" id="KW-0547">Nucleotide-binding</keyword>
<proteinExistence type="predicted"/>
<keyword evidence="3" id="KW-0645">Protease</keyword>
<evidence type="ECO:0000256" key="2">
    <source>
        <dbReference type="ARBA" id="ARBA00022612"/>
    </source>
</evidence>
<evidence type="ECO:0000256" key="14">
    <source>
        <dbReference type="ARBA" id="ARBA00022932"/>
    </source>
</evidence>
<protein>
    <recommendedName>
        <fullName evidence="17">Retrovirus-related Pol polyprotein from transposon TNT 1-94-like beta-barrel domain-containing protein</fullName>
    </recommendedName>
</protein>
<keyword evidence="13" id="KW-0695">RNA-directed DNA polymerase</keyword>
<keyword evidence="14" id="KW-0239">DNA-directed DNA polymerase</keyword>
<name>A0A0L6ULP6_9BASI</name>
<evidence type="ECO:0000259" key="17">
    <source>
        <dbReference type="Pfam" id="PF22936"/>
    </source>
</evidence>
<accession>A0A0L6ULP6</accession>
<dbReference type="Proteomes" id="UP000037035">
    <property type="component" value="Unassembled WGS sequence"/>
</dbReference>
<sequence>MDFTSSKEKIDLIYLKLAIYSIPTLTQENYSIWHTQILHYLDHLSLKSFFVESKGVIFASEAQNFRTILTSKMDATVHANVTAHANKDDALLIWISINEYFASQHAANRARVWNNFSYLEFDSADVLGFVTKTKAAIEQLHEVGINRDPDILAFEIIKKLPKTPEFIGISTSITHSGASITADLVLDHLLLHANQLAIERTSSVGSSTNKQVSLFSDASGKCKYKAHNTLANHPESQCWKLYPHLRPDFNAPPKSKETAEQSVSSFISTQTSQPTCFVIDSGSSAHMTANMDLFISIDQSEKGIVRTSGAKSLAIRGIGSIRVESKQGPISLKKVLYVPEDEISGKLLLSQQRLGIPIKDFKPCELCALTKVTKNSFHTRHSRASKPFEEIPMDIVGPIFLPSREGHRYFLTIVDSCTRYCSAIPVKSKGDISEVIAQAFEPFCKTPVSISTFGMNC</sequence>
<dbReference type="InterPro" id="IPR054722">
    <property type="entry name" value="PolX-like_BBD"/>
</dbReference>